<gene>
    <name evidence="1" type="ORF">AVEN_81366_1</name>
</gene>
<protein>
    <submittedName>
        <fullName evidence="1">Uncharacterized protein</fullName>
    </submittedName>
</protein>
<sequence length="99" mass="10833">MPVTPVKLKGIRDTLLQLPLSWSTYFTTILENHTGTSSATKAGDSPLFETGIFRTQGRENLSSKSKTSGSRSKWIRSGGIQIYLKSKTPSADSNLTPRC</sequence>
<dbReference type="AlphaFoldDB" id="A0A4Y2B8W0"/>
<evidence type="ECO:0000313" key="1">
    <source>
        <dbReference type="EMBL" id="GBL87765.1"/>
    </source>
</evidence>
<dbReference type="Proteomes" id="UP000499080">
    <property type="component" value="Unassembled WGS sequence"/>
</dbReference>
<keyword evidence="2" id="KW-1185">Reference proteome</keyword>
<name>A0A4Y2B8W0_ARAVE</name>
<proteinExistence type="predicted"/>
<comment type="caution">
    <text evidence="1">The sequence shown here is derived from an EMBL/GenBank/DDBJ whole genome shotgun (WGS) entry which is preliminary data.</text>
</comment>
<organism evidence="1 2">
    <name type="scientific">Araneus ventricosus</name>
    <name type="common">Orbweaver spider</name>
    <name type="synonym">Epeira ventricosa</name>
    <dbReference type="NCBI Taxonomy" id="182803"/>
    <lineage>
        <taxon>Eukaryota</taxon>
        <taxon>Metazoa</taxon>
        <taxon>Ecdysozoa</taxon>
        <taxon>Arthropoda</taxon>
        <taxon>Chelicerata</taxon>
        <taxon>Arachnida</taxon>
        <taxon>Araneae</taxon>
        <taxon>Araneomorphae</taxon>
        <taxon>Entelegynae</taxon>
        <taxon>Araneoidea</taxon>
        <taxon>Araneidae</taxon>
        <taxon>Araneus</taxon>
    </lineage>
</organism>
<evidence type="ECO:0000313" key="2">
    <source>
        <dbReference type="Proteomes" id="UP000499080"/>
    </source>
</evidence>
<reference evidence="1 2" key="1">
    <citation type="journal article" date="2019" name="Sci. Rep.">
        <title>Orb-weaving spider Araneus ventricosus genome elucidates the spidroin gene catalogue.</title>
        <authorList>
            <person name="Kono N."/>
            <person name="Nakamura H."/>
            <person name="Ohtoshi R."/>
            <person name="Moran D.A.P."/>
            <person name="Shinohara A."/>
            <person name="Yoshida Y."/>
            <person name="Fujiwara M."/>
            <person name="Mori M."/>
            <person name="Tomita M."/>
            <person name="Arakawa K."/>
        </authorList>
    </citation>
    <scope>NUCLEOTIDE SEQUENCE [LARGE SCALE GENOMIC DNA]</scope>
</reference>
<accession>A0A4Y2B8W0</accession>
<dbReference type="EMBL" id="BGPR01000055">
    <property type="protein sequence ID" value="GBL87765.1"/>
    <property type="molecule type" value="Genomic_DNA"/>
</dbReference>